<feature type="compositionally biased region" description="Low complexity" evidence="1">
    <location>
        <begin position="24"/>
        <end position="76"/>
    </location>
</feature>
<keyword evidence="2" id="KW-1133">Transmembrane helix</keyword>
<feature type="region of interest" description="Disordered" evidence="1">
    <location>
        <begin position="1"/>
        <end position="76"/>
    </location>
</feature>
<evidence type="ECO:0000256" key="1">
    <source>
        <dbReference type="SAM" id="MobiDB-lite"/>
    </source>
</evidence>
<keyword evidence="4" id="KW-1185">Reference proteome</keyword>
<accession>A0A561UKW3</accession>
<protein>
    <submittedName>
        <fullName evidence="3">Uncharacterized protein</fullName>
    </submittedName>
</protein>
<dbReference type="AlphaFoldDB" id="A0A561UKW3"/>
<keyword evidence="2" id="KW-0472">Membrane</keyword>
<dbReference type="SUPFAM" id="SSF81995">
    <property type="entry name" value="beta-sandwich domain of Sec23/24"/>
    <property type="match status" value="1"/>
</dbReference>
<comment type="caution">
    <text evidence="3">The sequence shown here is derived from an EMBL/GenBank/DDBJ whole genome shotgun (WGS) entry which is preliminary data.</text>
</comment>
<evidence type="ECO:0000256" key="2">
    <source>
        <dbReference type="SAM" id="Phobius"/>
    </source>
</evidence>
<dbReference type="OrthoDB" id="3298677at2"/>
<sequence length="204" mass="21595">MSTPPPPQGQYPPPQGGGYGPPGAYGAPQGYAQPQQGYAPPQQGYAPPQQGYPQPQYGQPAPQYPQQPGFGYNQPPVKRRSGGKVVLSIFILIVVAVVGVLYYIGDKNNPTYAAVGDCVHNKNGNPAPGATTEHPDLVTIACTDPNADAKVVGKVSGTLLPEMSCKKFPTADGWYTQREGSDDFTLCLQFLKQTDQPSDQSSGS</sequence>
<dbReference type="RefSeq" id="WP_145906154.1">
    <property type="nucleotide sequence ID" value="NZ_BAAAMZ010000026.1"/>
</dbReference>
<dbReference type="EMBL" id="VIWT01000001">
    <property type="protein sequence ID" value="TWF99986.1"/>
    <property type="molecule type" value="Genomic_DNA"/>
</dbReference>
<keyword evidence="2" id="KW-0812">Transmembrane</keyword>
<feature type="compositionally biased region" description="Pro residues" evidence="1">
    <location>
        <begin position="1"/>
        <end position="15"/>
    </location>
</feature>
<name>A0A561UKW3_9ACTN</name>
<feature type="transmembrane region" description="Helical" evidence="2">
    <location>
        <begin position="85"/>
        <end position="104"/>
    </location>
</feature>
<evidence type="ECO:0000313" key="4">
    <source>
        <dbReference type="Proteomes" id="UP000317940"/>
    </source>
</evidence>
<gene>
    <name evidence="3" type="ORF">FHX73_113851</name>
</gene>
<dbReference type="Proteomes" id="UP000317940">
    <property type="component" value="Unassembled WGS sequence"/>
</dbReference>
<reference evidence="3 4" key="1">
    <citation type="submission" date="2019-06" db="EMBL/GenBank/DDBJ databases">
        <title>Sequencing the genomes of 1000 actinobacteria strains.</title>
        <authorList>
            <person name="Klenk H.-P."/>
        </authorList>
    </citation>
    <scope>NUCLEOTIDE SEQUENCE [LARGE SCALE GENOMIC DNA]</scope>
    <source>
        <strain evidence="3 4">DSM 44826</strain>
    </source>
</reference>
<proteinExistence type="predicted"/>
<evidence type="ECO:0000313" key="3">
    <source>
        <dbReference type="EMBL" id="TWF99986.1"/>
    </source>
</evidence>
<organism evidence="3 4">
    <name type="scientific">Kitasatospora viridis</name>
    <dbReference type="NCBI Taxonomy" id="281105"/>
    <lineage>
        <taxon>Bacteria</taxon>
        <taxon>Bacillati</taxon>
        <taxon>Actinomycetota</taxon>
        <taxon>Actinomycetes</taxon>
        <taxon>Kitasatosporales</taxon>
        <taxon>Streptomycetaceae</taxon>
        <taxon>Kitasatospora</taxon>
    </lineage>
</organism>